<dbReference type="OrthoDB" id="10437624at2759"/>
<accession>A0A8X7VUZ5</accession>
<dbReference type="AlphaFoldDB" id="A0A8X7VUZ5"/>
<keyword evidence="2" id="KW-1185">Reference proteome</keyword>
<evidence type="ECO:0000313" key="1">
    <source>
        <dbReference type="EMBL" id="KAG2318404.1"/>
    </source>
</evidence>
<dbReference type="Proteomes" id="UP000886595">
    <property type="component" value="Unassembled WGS sequence"/>
</dbReference>
<protein>
    <submittedName>
        <fullName evidence="1">Uncharacterized protein</fullName>
    </submittedName>
</protein>
<dbReference type="EMBL" id="JAAMPC010000003">
    <property type="protein sequence ID" value="KAG2318404.1"/>
    <property type="molecule type" value="Genomic_DNA"/>
</dbReference>
<sequence>MKSFDDPVLAHDLLLYRGDKVAWHYLVDAYESEPSDTFWISAGTSDSGPEKTIQISQTVNKMLIHGPSAAAIRPKWLLFSRELKPVPNGVV</sequence>
<comment type="caution">
    <text evidence="1">The sequence shown here is derived from an EMBL/GenBank/DDBJ whole genome shotgun (WGS) entry which is preliminary data.</text>
</comment>
<organism evidence="1 2">
    <name type="scientific">Brassica carinata</name>
    <name type="common">Ethiopian mustard</name>
    <name type="synonym">Abyssinian cabbage</name>
    <dbReference type="NCBI Taxonomy" id="52824"/>
    <lineage>
        <taxon>Eukaryota</taxon>
        <taxon>Viridiplantae</taxon>
        <taxon>Streptophyta</taxon>
        <taxon>Embryophyta</taxon>
        <taxon>Tracheophyta</taxon>
        <taxon>Spermatophyta</taxon>
        <taxon>Magnoliopsida</taxon>
        <taxon>eudicotyledons</taxon>
        <taxon>Gunneridae</taxon>
        <taxon>Pentapetalae</taxon>
        <taxon>rosids</taxon>
        <taxon>malvids</taxon>
        <taxon>Brassicales</taxon>
        <taxon>Brassicaceae</taxon>
        <taxon>Brassiceae</taxon>
        <taxon>Brassica</taxon>
    </lineage>
</organism>
<evidence type="ECO:0000313" key="2">
    <source>
        <dbReference type="Proteomes" id="UP000886595"/>
    </source>
</evidence>
<name>A0A8X7VUZ5_BRACI</name>
<proteinExistence type="predicted"/>
<reference evidence="1 2" key="1">
    <citation type="submission" date="2020-02" db="EMBL/GenBank/DDBJ databases">
        <authorList>
            <person name="Ma Q."/>
            <person name="Huang Y."/>
            <person name="Song X."/>
            <person name="Pei D."/>
        </authorList>
    </citation>
    <scope>NUCLEOTIDE SEQUENCE [LARGE SCALE GENOMIC DNA]</scope>
    <source>
        <strain evidence="1">Sxm20200214</strain>
        <tissue evidence="1">Leaf</tissue>
    </source>
</reference>
<gene>
    <name evidence="1" type="ORF">Bca52824_011617</name>
</gene>